<feature type="transmembrane region" description="Helical" evidence="17">
    <location>
        <begin position="336"/>
        <end position="355"/>
    </location>
</feature>
<dbReference type="OrthoDB" id="5975154at2759"/>
<evidence type="ECO:0000256" key="7">
    <source>
        <dbReference type="ARBA" id="ARBA00023018"/>
    </source>
</evidence>
<name>A0A1D2NK24_ORCCI</name>
<comment type="caution">
    <text evidence="20">The sequence shown here is derived from an EMBL/GenBank/DDBJ whole genome shotgun (WGS) entry which is preliminary data.</text>
</comment>
<dbReference type="SUPFAM" id="SSF90112">
    <property type="entry name" value="Neurotransmitter-gated ion-channel transmembrane pore"/>
    <property type="match status" value="3"/>
</dbReference>
<feature type="transmembrane region" description="Helical" evidence="17">
    <location>
        <begin position="367"/>
        <end position="393"/>
    </location>
</feature>
<dbReference type="GO" id="GO:0045211">
    <property type="term" value="C:postsynaptic membrane"/>
    <property type="evidence" value="ECO:0007669"/>
    <property type="project" value="UniProtKB-SubCell"/>
</dbReference>
<evidence type="ECO:0000256" key="6">
    <source>
        <dbReference type="ARBA" id="ARBA00022989"/>
    </source>
</evidence>
<keyword evidence="10" id="KW-1015">Disulfide bond</keyword>
<evidence type="ECO:0000256" key="12">
    <source>
        <dbReference type="ARBA" id="ARBA00023180"/>
    </source>
</evidence>
<feature type="transmembrane region" description="Helical" evidence="17">
    <location>
        <begin position="217"/>
        <end position="236"/>
    </location>
</feature>
<dbReference type="InterPro" id="IPR018000">
    <property type="entry name" value="Neurotransmitter_ion_chnl_CS"/>
</dbReference>
<keyword evidence="21" id="KW-1185">Reference proteome</keyword>
<dbReference type="InterPro" id="IPR006029">
    <property type="entry name" value="Neurotrans-gated_channel_TM"/>
</dbReference>
<sequence>MNVEGGINERRLLDDLLSPYQLLERPVPVENETLQVSFGLTLMQIIDVDEKAQVLTTNVWLNLEWNDYNLKWNVSEYGLVDNIRIHPNKLWKPDVLMYNSADEGFDGTFHTNIVVRSNGSCLYVPPGIFKSTCKIDITWFPFDDQKCDMKFGSWTYDGFQVDLSMKDDGGGDLSSFITNGEWELIGMPGKRNVQFYSCCPEPFVDVTYTIHIRRRTLYYFFNLIVPCVLISSMALLGFTLPPDSGEKLTLGVTILLSLTVFLNLVAEKMPSTSDAVPLIGVTILLSLTVFLNLVAETLPQVSDAIPLLGITILLSLTVFSLLVAELLPKTSDAIPLLVLMMILIVFFFFIFWISLPSRETMVNGENVYAGTYFNCIMFMVASSVVLTVVVLNYHHRTANMHEMPPWVKTLFLQWLPWILRMSRPGKKITRKTIREGQKMKSMRDIKERSSKSLLANVLDMDDDLRVSSSYLRMDAAASSADMSSPCALAQRDLQAILREIRFVTGRMKKAEDDAEVVADWKFAAMVVDRMCLIVFTSFTIIATVAVLLSAPHIIVQ</sequence>
<reference evidence="20 21" key="1">
    <citation type="journal article" date="2016" name="Genome Biol. Evol.">
        <title>Gene Family Evolution Reflects Adaptation to Soil Environmental Stressors in the Genome of the Collembolan Orchesella cincta.</title>
        <authorList>
            <person name="Faddeeva-Vakhrusheva A."/>
            <person name="Derks M.F."/>
            <person name="Anvar S.Y."/>
            <person name="Agamennone V."/>
            <person name="Suring W."/>
            <person name="Smit S."/>
            <person name="van Straalen N.M."/>
            <person name="Roelofs D."/>
        </authorList>
    </citation>
    <scope>NUCLEOTIDE SEQUENCE [LARGE SCALE GENOMIC DNA]</scope>
    <source>
        <tissue evidence="20">Mixed pool</tissue>
    </source>
</reference>
<dbReference type="PRINTS" id="PR00254">
    <property type="entry name" value="NICOTINICR"/>
</dbReference>
<evidence type="ECO:0000256" key="9">
    <source>
        <dbReference type="ARBA" id="ARBA00023136"/>
    </source>
</evidence>
<keyword evidence="11 20" id="KW-0675">Receptor</keyword>
<dbReference type="PANTHER" id="PTHR18945">
    <property type="entry name" value="NEUROTRANSMITTER GATED ION CHANNEL"/>
    <property type="match status" value="1"/>
</dbReference>
<dbReference type="Pfam" id="PF02931">
    <property type="entry name" value="Neur_chan_LBD"/>
    <property type="match status" value="1"/>
</dbReference>
<dbReference type="NCBIfam" id="TIGR00860">
    <property type="entry name" value="LIC"/>
    <property type="match status" value="1"/>
</dbReference>
<keyword evidence="7" id="KW-0770">Synapse</keyword>
<dbReference type="InterPro" id="IPR036719">
    <property type="entry name" value="Neuro-gated_channel_TM_sf"/>
</dbReference>
<proteinExistence type="inferred from homology"/>
<dbReference type="GO" id="GO:0022848">
    <property type="term" value="F:acetylcholine-gated monoatomic cation-selective channel activity"/>
    <property type="evidence" value="ECO:0007669"/>
    <property type="project" value="InterPro"/>
</dbReference>
<keyword evidence="5 17" id="KW-0812">Transmembrane</keyword>
<keyword evidence="14" id="KW-1071">Ligand-gated ion channel</keyword>
<dbReference type="PROSITE" id="PS00236">
    <property type="entry name" value="NEUROTR_ION_CHANNEL"/>
    <property type="match status" value="1"/>
</dbReference>
<dbReference type="Proteomes" id="UP000094527">
    <property type="component" value="Unassembled WGS sequence"/>
</dbReference>
<dbReference type="FunFam" id="1.20.58.390:FF:000064">
    <property type="entry name" value="Neuronal acetylcholine receptor subunit alpha-7"/>
    <property type="match status" value="1"/>
</dbReference>
<evidence type="ECO:0000256" key="1">
    <source>
        <dbReference type="ARBA" id="ARBA00003328"/>
    </source>
</evidence>
<dbReference type="SUPFAM" id="SSF63712">
    <property type="entry name" value="Nicotinic receptor ligand binding domain-like"/>
    <property type="match status" value="1"/>
</dbReference>
<feature type="domain" description="Neurotransmitter-gated ion-channel transmembrane" evidence="19">
    <location>
        <begin position="371"/>
        <end position="546"/>
    </location>
</feature>
<dbReference type="Gene3D" id="2.70.170.10">
    <property type="entry name" value="Neurotransmitter-gated ion-channel ligand-binding domain"/>
    <property type="match status" value="1"/>
</dbReference>
<comment type="caution">
    <text evidence="17">Lacks conserved residue(s) required for the propagation of feature annotation.</text>
</comment>
<evidence type="ECO:0000256" key="5">
    <source>
        <dbReference type="ARBA" id="ARBA00022692"/>
    </source>
</evidence>
<dbReference type="InterPro" id="IPR006201">
    <property type="entry name" value="Neur_channel"/>
</dbReference>
<evidence type="ECO:0000256" key="13">
    <source>
        <dbReference type="ARBA" id="ARBA00023257"/>
    </source>
</evidence>
<comment type="function">
    <text evidence="1">After binding acetylcholine, the AChR responds by an extensive change in conformation that affects all subunits and leads to opening of an ion-conducting channel across the plasma membrane.</text>
</comment>
<evidence type="ECO:0000259" key="19">
    <source>
        <dbReference type="Pfam" id="PF02932"/>
    </source>
</evidence>
<feature type="transmembrane region" description="Helical" evidence="17">
    <location>
        <begin position="278"/>
        <end position="298"/>
    </location>
</feature>
<evidence type="ECO:0000256" key="17">
    <source>
        <dbReference type="RuleBase" id="RU000687"/>
    </source>
</evidence>
<gene>
    <name evidence="20" type="ORF">Ocin01_01065</name>
</gene>
<evidence type="ECO:0000256" key="4">
    <source>
        <dbReference type="ARBA" id="ARBA00022475"/>
    </source>
</evidence>
<keyword evidence="4" id="KW-1003">Cell membrane</keyword>
<dbReference type="SMR" id="A0A1D2NK24"/>
<evidence type="ECO:0000256" key="2">
    <source>
        <dbReference type="ARBA" id="ARBA00009237"/>
    </source>
</evidence>
<evidence type="ECO:0000256" key="8">
    <source>
        <dbReference type="ARBA" id="ARBA00023065"/>
    </source>
</evidence>
<dbReference type="STRING" id="48709.A0A1D2NK24"/>
<evidence type="ECO:0000259" key="18">
    <source>
        <dbReference type="Pfam" id="PF02931"/>
    </source>
</evidence>
<keyword evidence="8 17" id="KW-0406">Ion transport</keyword>
<evidence type="ECO:0000256" key="16">
    <source>
        <dbReference type="ARBA" id="ARBA00034104"/>
    </source>
</evidence>
<dbReference type="CDD" id="cd18997">
    <property type="entry name" value="LGIC_ECD_nAChR"/>
    <property type="match status" value="1"/>
</dbReference>
<evidence type="ECO:0000256" key="14">
    <source>
        <dbReference type="ARBA" id="ARBA00023286"/>
    </source>
</evidence>
<dbReference type="CDD" id="cd19051">
    <property type="entry name" value="LGIC_TM_cation"/>
    <property type="match status" value="1"/>
</dbReference>
<accession>A0A1D2NK24</accession>
<protein>
    <submittedName>
        <fullName evidence="20">Neuronal acetylcholine receptor subunit alpha-7</fullName>
    </submittedName>
</protein>
<feature type="transmembrane region" description="Helical" evidence="17">
    <location>
        <begin position="530"/>
        <end position="554"/>
    </location>
</feature>
<keyword evidence="15 17" id="KW-0407">Ion channel</keyword>
<feature type="domain" description="Neurotransmitter-gated ion-channel transmembrane" evidence="19">
    <location>
        <begin position="223"/>
        <end position="280"/>
    </location>
</feature>
<evidence type="ECO:0000256" key="3">
    <source>
        <dbReference type="ARBA" id="ARBA00022448"/>
    </source>
</evidence>
<feature type="transmembrane region" description="Helical" evidence="17">
    <location>
        <begin position="248"/>
        <end position="266"/>
    </location>
</feature>
<evidence type="ECO:0000256" key="11">
    <source>
        <dbReference type="ARBA" id="ARBA00023170"/>
    </source>
</evidence>
<dbReference type="InterPro" id="IPR002394">
    <property type="entry name" value="Nicotinic_acetylcholine_rcpt"/>
</dbReference>
<dbReference type="InterPro" id="IPR038050">
    <property type="entry name" value="Neuro_actylchol_rec"/>
</dbReference>
<comment type="similarity">
    <text evidence="2">Belongs to the ligand-gated ion channel (TC 1.A.9) family. Acetylcholine receptor (TC 1.A.9.1) subfamily.</text>
</comment>
<dbReference type="Pfam" id="PF02932">
    <property type="entry name" value="Neur_chan_memb"/>
    <property type="match status" value="3"/>
</dbReference>
<keyword evidence="12" id="KW-0325">Glycoprotein</keyword>
<dbReference type="InterPro" id="IPR036734">
    <property type="entry name" value="Neur_chan_lig-bd_sf"/>
</dbReference>
<keyword evidence="6 17" id="KW-1133">Transmembrane helix</keyword>
<organism evidence="20 21">
    <name type="scientific">Orchesella cincta</name>
    <name type="common">Springtail</name>
    <name type="synonym">Podura cincta</name>
    <dbReference type="NCBI Taxonomy" id="48709"/>
    <lineage>
        <taxon>Eukaryota</taxon>
        <taxon>Metazoa</taxon>
        <taxon>Ecdysozoa</taxon>
        <taxon>Arthropoda</taxon>
        <taxon>Hexapoda</taxon>
        <taxon>Collembola</taxon>
        <taxon>Entomobryomorpha</taxon>
        <taxon>Entomobryoidea</taxon>
        <taxon>Orchesellidae</taxon>
        <taxon>Orchesellinae</taxon>
        <taxon>Orchesella</taxon>
    </lineage>
</organism>
<comment type="subcellular location">
    <subcellularLocation>
        <location evidence="16">Postsynaptic cell membrane</location>
        <topology evidence="16">Multi-pass membrane protein</topology>
    </subcellularLocation>
</comment>
<evidence type="ECO:0000313" key="21">
    <source>
        <dbReference type="Proteomes" id="UP000094527"/>
    </source>
</evidence>
<dbReference type="Gene3D" id="1.20.58.390">
    <property type="entry name" value="Neurotransmitter-gated ion-channel transmembrane domain"/>
    <property type="match status" value="5"/>
</dbReference>
<feature type="transmembrane region" description="Helical" evidence="17">
    <location>
        <begin position="304"/>
        <end position="324"/>
    </location>
</feature>
<evidence type="ECO:0000256" key="10">
    <source>
        <dbReference type="ARBA" id="ARBA00023157"/>
    </source>
</evidence>
<keyword evidence="9 17" id="KW-0472">Membrane</keyword>
<dbReference type="PRINTS" id="PR00252">
    <property type="entry name" value="NRIONCHANNEL"/>
</dbReference>
<keyword evidence="3 17" id="KW-0813">Transport</keyword>
<dbReference type="FunFam" id="1.20.58.390:FF:000058">
    <property type="entry name" value="Nicotinic acetylcholine receptor alpha6, isoform D"/>
    <property type="match status" value="1"/>
</dbReference>
<feature type="domain" description="Neurotransmitter-gated ion-channel transmembrane" evidence="19">
    <location>
        <begin position="308"/>
        <end position="350"/>
    </location>
</feature>
<dbReference type="FunFam" id="2.70.170.10:FF:000016">
    <property type="entry name" value="Nicotinic acetylcholine receptor subunit"/>
    <property type="match status" value="1"/>
</dbReference>
<dbReference type="EMBL" id="LJIJ01000020">
    <property type="protein sequence ID" value="ODN05620.1"/>
    <property type="molecule type" value="Genomic_DNA"/>
</dbReference>
<dbReference type="AlphaFoldDB" id="A0A1D2NK24"/>
<dbReference type="OMA" id="PWILCMS"/>
<evidence type="ECO:0000256" key="15">
    <source>
        <dbReference type="ARBA" id="ARBA00023303"/>
    </source>
</evidence>
<dbReference type="InterPro" id="IPR006202">
    <property type="entry name" value="Neur_chan_lig-bd"/>
</dbReference>
<keyword evidence="13" id="KW-0628">Postsynaptic cell membrane</keyword>
<evidence type="ECO:0000313" key="20">
    <source>
        <dbReference type="EMBL" id="ODN05620.1"/>
    </source>
</evidence>
<feature type="domain" description="Neurotransmitter-gated ion-channel ligand-binding" evidence="18">
    <location>
        <begin position="9"/>
        <end position="216"/>
    </location>
</feature>
<dbReference type="GO" id="GO:0004888">
    <property type="term" value="F:transmembrane signaling receptor activity"/>
    <property type="evidence" value="ECO:0007669"/>
    <property type="project" value="InterPro"/>
</dbReference>